<evidence type="ECO:0000313" key="3">
    <source>
        <dbReference type="Proteomes" id="UP001443914"/>
    </source>
</evidence>
<accession>A0AAW1I2V1</accession>
<dbReference type="EMBL" id="JBDFQZ010000010">
    <property type="protein sequence ID" value="KAK9682829.1"/>
    <property type="molecule type" value="Genomic_DNA"/>
</dbReference>
<evidence type="ECO:0000313" key="2">
    <source>
        <dbReference type="EMBL" id="KAK9682829.1"/>
    </source>
</evidence>
<sequence>MNTQHNYGGLFGSSSADTTAEGNVNDQFAAVNFAGNMSASNAVLPDSCSTTQLVWIIDSRATDYMTSHKEQLVILRSMHKPVVVGLPDGYTKTVLYSGDVQISHCFTLKDVLYVPDFKHNLVFVSRLLLNNGFSVHFDKAKCVLQDLHSKQHVAVGLQDGGLYKFNHRGLQICQKNSGETVFLQPLISLITFLVLFRSGRPLMRFYCIKLLIMQILESLDAFVIG</sequence>
<name>A0AAW1I2V1_SAPOF</name>
<evidence type="ECO:0000259" key="1">
    <source>
        <dbReference type="Pfam" id="PF22936"/>
    </source>
</evidence>
<gene>
    <name evidence="2" type="ORF">RND81_10G099500</name>
</gene>
<comment type="caution">
    <text evidence="2">The sequence shown here is derived from an EMBL/GenBank/DDBJ whole genome shotgun (WGS) entry which is preliminary data.</text>
</comment>
<dbReference type="AlphaFoldDB" id="A0AAW1I2V1"/>
<dbReference type="InterPro" id="IPR054722">
    <property type="entry name" value="PolX-like_BBD"/>
</dbReference>
<reference evidence="2" key="1">
    <citation type="submission" date="2024-03" db="EMBL/GenBank/DDBJ databases">
        <title>WGS assembly of Saponaria officinalis var. Norfolk2.</title>
        <authorList>
            <person name="Jenkins J."/>
            <person name="Shu S."/>
            <person name="Grimwood J."/>
            <person name="Barry K."/>
            <person name="Goodstein D."/>
            <person name="Schmutz J."/>
            <person name="Leebens-Mack J."/>
            <person name="Osbourn A."/>
        </authorList>
    </citation>
    <scope>NUCLEOTIDE SEQUENCE [LARGE SCALE GENOMIC DNA]</scope>
    <source>
        <strain evidence="2">JIC</strain>
    </source>
</reference>
<proteinExistence type="predicted"/>
<dbReference type="Pfam" id="PF22936">
    <property type="entry name" value="Pol_BBD"/>
    <property type="match status" value="1"/>
</dbReference>
<protein>
    <recommendedName>
        <fullName evidence="1">Retrovirus-related Pol polyprotein from transposon TNT 1-94-like beta-barrel domain-containing protein</fullName>
    </recommendedName>
</protein>
<dbReference type="Proteomes" id="UP001443914">
    <property type="component" value="Unassembled WGS sequence"/>
</dbReference>
<feature type="domain" description="Retrovirus-related Pol polyprotein from transposon TNT 1-94-like beta-barrel" evidence="1">
    <location>
        <begin position="55"/>
        <end position="131"/>
    </location>
</feature>
<keyword evidence="3" id="KW-1185">Reference proteome</keyword>
<organism evidence="2 3">
    <name type="scientific">Saponaria officinalis</name>
    <name type="common">Common soapwort</name>
    <name type="synonym">Lychnis saponaria</name>
    <dbReference type="NCBI Taxonomy" id="3572"/>
    <lineage>
        <taxon>Eukaryota</taxon>
        <taxon>Viridiplantae</taxon>
        <taxon>Streptophyta</taxon>
        <taxon>Embryophyta</taxon>
        <taxon>Tracheophyta</taxon>
        <taxon>Spermatophyta</taxon>
        <taxon>Magnoliopsida</taxon>
        <taxon>eudicotyledons</taxon>
        <taxon>Gunneridae</taxon>
        <taxon>Pentapetalae</taxon>
        <taxon>Caryophyllales</taxon>
        <taxon>Caryophyllaceae</taxon>
        <taxon>Caryophylleae</taxon>
        <taxon>Saponaria</taxon>
    </lineage>
</organism>